<dbReference type="Proteomes" id="UP001160148">
    <property type="component" value="Unassembled WGS sequence"/>
</dbReference>
<name>A0AAV0XK25_9HEMI</name>
<protein>
    <submittedName>
        <fullName evidence="1">Uncharacterized protein</fullName>
    </submittedName>
</protein>
<comment type="caution">
    <text evidence="1">The sequence shown here is derived from an EMBL/GenBank/DDBJ whole genome shotgun (WGS) entry which is preliminary data.</text>
</comment>
<reference evidence="1 2" key="1">
    <citation type="submission" date="2023-01" db="EMBL/GenBank/DDBJ databases">
        <authorList>
            <person name="Whitehead M."/>
        </authorList>
    </citation>
    <scope>NUCLEOTIDE SEQUENCE [LARGE SCALE GENOMIC DNA]</scope>
</reference>
<accession>A0AAV0XK25</accession>
<gene>
    <name evidence="1" type="ORF">MEUPH1_LOCUS23122</name>
</gene>
<keyword evidence="2" id="KW-1185">Reference proteome</keyword>
<dbReference type="AlphaFoldDB" id="A0AAV0XK25"/>
<evidence type="ECO:0000313" key="1">
    <source>
        <dbReference type="EMBL" id="CAI6368805.1"/>
    </source>
</evidence>
<proteinExistence type="predicted"/>
<evidence type="ECO:0000313" key="2">
    <source>
        <dbReference type="Proteomes" id="UP001160148"/>
    </source>
</evidence>
<organism evidence="1 2">
    <name type="scientific">Macrosiphum euphorbiae</name>
    <name type="common">potato aphid</name>
    <dbReference type="NCBI Taxonomy" id="13131"/>
    <lineage>
        <taxon>Eukaryota</taxon>
        <taxon>Metazoa</taxon>
        <taxon>Ecdysozoa</taxon>
        <taxon>Arthropoda</taxon>
        <taxon>Hexapoda</taxon>
        <taxon>Insecta</taxon>
        <taxon>Pterygota</taxon>
        <taxon>Neoptera</taxon>
        <taxon>Paraneoptera</taxon>
        <taxon>Hemiptera</taxon>
        <taxon>Sternorrhyncha</taxon>
        <taxon>Aphidomorpha</taxon>
        <taxon>Aphidoidea</taxon>
        <taxon>Aphididae</taxon>
        <taxon>Macrosiphini</taxon>
        <taxon>Macrosiphum</taxon>
    </lineage>
</organism>
<dbReference type="EMBL" id="CARXXK010000005">
    <property type="protein sequence ID" value="CAI6368805.1"/>
    <property type="molecule type" value="Genomic_DNA"/>
</dbReference>
<sequence>MDQKLNQPFYGTNNKEWRRIAAPTGMVNLYKALHEFENKHNCKFTFLPSSIGRCLIEYTENADLDLDPVHSVSNNVLDILRYPLRNGLIPEKYWLDLELFLSSVFLNNNYFDSESTRRGKTKTVRFNFIEGEIEALVFDYWSRSTIDLICYNESKSRRDFKCLLQYLFQRLCFLYRLGTREEGIGLFLTNFKELAKFDLDKDIIPKNCLLFLKNNISKVWPYIENSDRNLWCAFFTEMKVNYILTARTFSAMFKKLDQNFEFIMSKAAQVRAIRRNLLSSDVSLWYASTTVSEERQTIVNKSDVISILPEFFLLLWEVDSVLCTAIDNFYYHHIFLLSRYAILHNVDISTRVLKHTEVQKFLDNRQPPKIGSMSYVKLPLSESMKSKMVSCFRRLYIRDSDKFDVEFEITEFDELLYQSLNELICNWMKKALCPIIGHDGQFSKERYESLYPSKVIAMCDSPFSLPQNWLRCHAFASSLYAHMYGLNKRESVSMKCFELDCNFKRDVSVYYDKIIAESDNV</sequence>